<evidence type="ECO:0000313" key="6">
    <source>
        <dbReference type="EMBL" id="SNR68812.1"/>
    </source>
</evidence>
<dbReference type="NCBIfam" id="TIGR01934">
    <property type="entry name" value="MenG_MenH_UbiE"/>
    <property type="match status" value="1"/>
</dbReference>
<evidence type="ECO:0000256" key="2">
    <source>
        <dbReference type="ARBA" id="ARBA00022603"/>
    </source>
</evidence>
<name>A0A238YCV9_9BACT</name>
<evidence type="ECO:0000256" key="4">
    <source>
        <dbReference type="ARBA" id="ARBA00022691"/>
    </source>
</evidence>
<dbReference type="CDD" id="cd02440">
    <property type="entry name" value="AdoMet_MTases"/>
    <property type="match status" value="1"/>
</dbReference>
<evidence type="ECO:0000313" key="7">
    <source>
        <dbReference type="Proteomes" id="UP000198324"/>
    </source>
</evidence>
<gene>
    <name evidence="5" type="primary">menG</name>
    <name evidence="6" type="ORF">SAMN04488503_0870</name>
</gene>
<comment type="catalytic activity">
    <reaction evidence="5">
        <text>a 2-demethylmenaquinol + S-adenosyl-L-methionine = a menaquinol + S-adenosyl-L-homocysteine + H(+)</text>
        <dbReference type="Rhea" id="RHEA:42640"/>
        <dbReference type="Rhea" id="RHEA-COMP:9539"/>
        <dbReference type="Rhea" id="RHEA-COMP:9563"/>
        <dbReference type="ChEBI" id="CHEBI:15378"/>
        <dbReference type="ChEBI" id="CHEBI:18151"/>
        <dbReference type="ChEBI" id="CHEBI:55437"/>
        <dbReference type="ChEBI" id="CHEBI:57856"/>
        <dbReference type="ChEBI" id="CHEBI:59789"/>
        <dbReference type="EC" id="2.1.1.163"/>
    </reaction>
</comment>
<keyword evidence="3 5" id="KW-0808">Transferase</keyword>
<accession>A0A238YCV9</accession>
<dbReference type="GO" id="GO:0032259">
    <property type="term" value="P:methylation"/>
    <property type="evidence" value="ECO:0007669"/>
    <property type="project" value="UniProtKB-KW"/>
</dbReference>
<dbReference type="Gene3D" id="3.40.50.150">
    <property type="entry name" value="Vaccinia Virus protein VP39"/>
    <property type="match status" value="1"/>
</dbReference>
<dbReference type="AlphaFoldDB" id="A0A238YCV9"/>
<dbReference type="InterPro" id="IPR023576">
    <property type="entry name" value="UbiE/COQ5_MeTrFase_CS"/>
</dbReference>
<dbReference type="SUPFAM" id="SSF53335">
    <property type="entry name" value="S-adenosyl-L-methionine-dependent methyltransferases"/>
    <property type="match status" value="1"/>
</dbReference>
<feature type="binding site" evidence="5">
    <location>
        <begin position="116"/>
        <end position="117"/>
    </location>
    <ligand>
        <name>S-adenosyl-L-methionine</name>
        <dbReference type="ChEBI" id="CHEBI:59789"/>
    </ligand>
</feature>
<evidence type="ECO:0000256" key="1">
    <source>
        <dbReference type="ARBA" id="ARBA00022428"/>
    </source>
</evidence>
<dbReference type="PANTHER" id="PTHR43591">
    <property type="entry name" value="METHYLTRANSFERASE"/>
    <property type="match status" value="1"/>
</dbReference>
<dbReference type="GO" id="GO:0009234">
    <property type="term" value="P:menaquinone biosynthetic process"/>
    <property type="evidence" value="ECO:0007669"/>
    <property type="project" value="UniProtKB-UniRule"/>
</dbReference>
<proteinExistence type="inferred from homology"/>
<dbReference type="HAMAP" id="MF_01813">
    <property type="entry name" value="MenG_UbiE_methyltr"/>
    <property type="match status" value="1"/>
</dbReference>
<dbReference type="InterPro" id="IPR029063">
    <property type="entry name" value="SAM-dependent_MTases_sf"/>
</dbReference>
<evidence type="ECO:0000256" key="5">
    <source>
        <dbReference type="HAMAP-Rule" id="MF_01813"/>
    </source>
</evidence>
<dbReference type="PANTHER" id="PTHR43591:SF24">
    <property type="entry name" value="2-METHOXY-6-POLYPRENYL-1,4-BENZOQUINOL METHYLASE, MITOCHONDRIAL"/>
    <property type="match status" value="1"/>
</dbReference>
<dbReference type="Pfam" id="PF01209">
    <property type="entry name" value="Ubie_methyltran"/>
    <property type="match status" value="1"/>
</dbReference>
<comment type="caution">
    <text evidence="5">Lacks conserved residue(s) required for the propagation of feature annotation.</text>
</comment>
<dbReference type="GO" id="GO:0006744">
    <property type="term" value="P:ubiquinone biosynthetic process"/>
    <property type="evidence" value="ECO:0007669"/>
    <property type="project" value="UniProtKB-UniPathway"/>
</dbReference>
<reference evidence="6 7" key="1">
    <citation type="submission" date="2017-06" db="EMBL/GenBank/DDBJ databases">
        <authorList>
            <person name="Kim H.J."/>
            <person name="Triplett B.A."/>
        </authorList>
    </citation>
    <scope>NUCLEOTIDE SEQUENCE [LARGE SCALE GENOMIC DNA]</scope>
    <source>
        <strain evidence="6 7">DSM 13116</strain>
    </source>
</reference>
<dbReference type="PROSITE" id="PS01183">
    <property type="entry name" value="UBIE_1"/>
    <property type="match status" value="1"/>
</dbReference>
<dbReference type="RefSeq" id="WP_089272046.1">
    <property type="nucleotide sequence ID" value="NZ_FZOC01000001.1"/>
</dbReference>
<dbReference type="OrthoDB" id="9808140at2"/>
<dbReference type="Proteomes" id="UP000198324">
    <property type="component" value="Unassembled WGS sequence"/>
</dbReference>
<keyword evidence="4 5" id="KW-0949">S-adenosyl-L-methionine</keyword>
<dbReference type="UniPathway" id="UPA00232"/>
<dbReference type="PROSITE" id="PS51608">
    <property type="entry name" value="SAM_MT_UBIE"/>
    <property type="match status" value="1"/>
</dbReference>
<dbReference type="EC" id="2.1.1.163" evidence="5"/>
<feature type="binding site" evidence="5">
    <location>
        <position position="69"/>
    </location>
    <ligand>
        <name>S-adenosyl-L-methionine</name>
        <dbReference type="ChEBI" id="CHEBI:59789"/>
    </ligand>
</feature>
<dbReference type="GO" id="GO:0043770">
    <property type="term" value="F:demethylmenaquinone methyltransferase activity"/>
    <property type="evidence" value="ECO:0007669"/>
    <property type="project" value="UniProtKB-UniRule"/>
</dbReference>
<comment type="function">
    <text evidence="5">Methyltransferase required for the conversion of demethylmenaquinol (DMKH2) to menaquinol (MKH2).</text>
</comment>
<sequence>MPHSTDQELAQKDRLHGRQVAAMFGRIARWYDFLNHTLSLGLDIYWRWRLARVALPRPGGVVLDLAAGTLDVALALVRQYPGVRVAAVDYTLPMLAAGKGKLSRGLDGQIIPVQGDGRQLPLADESVDAATIAFGIRNIRPRMAAHREVLRCLRPGGRFCILEFGTGRRKVWGGLYNFYLDKLLPLVGRLFSGDRAAYRYLAETIREFPDERQLSRELMDAGFARVFHVAMLSGIVYLHVAQKAGGDGPQKD</sequence>
<protein>
    <recommendedName>
        <fullName evidence="5">Demethylmenaquinone methyltransferase</fullName>
        <ecNumber evidence="5">2.1.1.163</ecNumber>
    </recommendedName>
</protein>
<feature type="binding site" evidence="5">
    <location>
        <position position="89"/>
    </location>
    <ligand>
        <name>S-adenosyl-L-methionine</name>
        <dbReference type="ChEBI" id="CHEBI:59789"/>
    </ligand>
</feature>
<keyword evidence="2 5" id="KW-0489">Methyltransferase</keyword>
<evidence type="ECO:0000256" key="3">
    <source>
        <dbReference type="ARBA" id="ARBA00022679"/>
    </source>
</evidence>
<keyword evidence="1 5" id="KW-0474">Menaquinone biosynthesis</keyword>
<dbReference type="InterPro" id="IPR004033">
    <property type="entry name" value="UbiE/COQ5_MeTrFase"/>
</dbReference>
<comment type="pathway">
    <text evidence="5">Quinol/quinone metabolism; menaquinone biosynthesis; menaquinol from 1,4-dihydroxy-2-naphthoate: step 2/2.</text>
</comment>
<keyword evidence="7" id="KW-1185">Reference proteome</keyword>
<organism evidence="6 7">
    <name type="scientific">Humidesulfovibrio mexicanus</name>
    <dbReference type="NCBI Taxonomy" id="147047"/>
    <lineage>
        <taxon>Bacteria</taxon>
        <taxon>Pseudomonadati</taxon>
        <taxon>Thermodesulfobacteriota</taxon>
        <taxon>Desulfovibrionia</taxon>
        <taxon>Desulfovibrionales</taxon>
        <taxon>Desulfovibrionaceae</taxon>
        <taxon>Humidesulfovibrio</taxon>
    </lineage>
</organism>
<dbReference type="EMBL" id="FZOC01000001">
    <property type="protein sequence ID" value="SNR68812.1"/>
    <property type="molecule type" value="Genomic_DNA"/>
</dbReference>
<dbReference type="UniPathway" id="UPA00079">
    <property type="reaction ID" value="UER00169"/>
</dbReference>
<comment type="similarity">
    <text evidence="5">Belongs to the class I-like SAM-binding methyltransferase superfamily. MenG/UbiE family.</text>
</comment>